<dbReference type="GO" id="GO:0005737">
    <property type="term" value="C:cytoplasm"/>
    <property type="evidence" value="ECO:0007669"/>
    <property type="project" value="TreeGrafter"/>
</dbReference>
<dbReference type="AlphaFoldDB" id="V9EKH6"/>
<evidence type="ECO:0000313" key="2">
    <source>
        <dbReference type="EMBL" id="ETI39724.1"/>
    </source>
</evidence>
<feature type="repeat" description="RCC1" evidence="1">
    <location>
        <begin position="258"/>
        <end position="316"/>
    </location>
</feature>
<dbReference type="InterPro" id="IPR051553">
    <property type="entry name" value="Ran_GTPase-activating"/>
</dbReference>
<organism evidence="2 3">
    <name type="scientific">Phytophthora nicotianae P1569</name>
    <dbReference type="NCBI Taxonomy" id="1317065"/>
    <lineage>
        <taxon>Eukaryota</taxon>
        <taxon>Sar</taxon>
        <taxon>Stramenopiles</taxon>
        <taxon>Oomycota</taxon>
        <taxon>Peronosporomycetes</taxon>
        <taxon>Peronosporales</taxon>
        <taxon>Peronosporaceae</taxon>
        <taxon>Phytophthora</taxon>
    </lineage>
</organism>
<dbReference type="PANTHER" id="PTHR45982">
    <property type="entry name" value="REGULATOR OF CHROMOSOME CONDENSATION"/>
    <property type="match status" value="1"/>
</dbReference>
<feature type="repeat" description="RCC1" evidence="1">
    <location>
        <begin position="199"/>
        <end position="257"/>
    </location>
</feature>
<dbReference type="HOGENOM" id="CLU_867323_0_0_1"/>
<dbReference type="GO" id="GO:0005085">
    <property type="term" value="F:guanyl-nucleotide exchange factor activity"/>
    <property type="evidence" value="ECO:0007669"/>
    <property type="project" value="TreeGrafter"/>
</dbReference>
<dbReference type="eggNOG" id="KOG1426">
    <property type="taxonomic scope" value="Eukaryota"/>
</dbReference>
<dbReference type="Gene3D" id="2.130.10.30">
    <property type="entry name" value="Regulator of chromosome condensation 1/beta-lactamase-inhibitor protein II"/>
    <property type="match status" value="1"/>
</dbReference>
<reference evidence="2 3" key="1">
    <citation type="submission" date="2013-11" db="EMBL/GenBank/DDBJ databases">
        <title>The Genome Sequence of Phytophthora parasitica P1569.</title>
        <authorList>
            <consortium name="The Broad Institute Genomics Platform"/>
            <person name="Russ C."/>
            <person name="Tyler B."/>
            <person name="Panabieres F."/>
            <person name="Shan W."/>
            <person name="Tripathy S."/>
            <person name="Grunwald N."/>
            <person name="Machado M."/>
            <person name="Johnson C.S."/>
            <person name="Arredondo F."/>
            <person name="Hong C."/>
            <person name="Coffey M."/>
            <person name="Young S.K."/>
            <person name="Zeng Q."/>
            <person name="Gargeya S."/>
            <person name="Fitzgerald M."/>
            <person name="Abouelleil A."/>
            <person name="Alvarado L."/>
            <person name="Chapman S.B."/>
            <person name="Gainer-Dewar J."/>
            <person name="Goldberg J."/>
            <person name="Griggs A."/>
            <person name="Gujja S."/>
            <person name="Hansen M."/>
            <person name="Howarth C."/>
            <person name="Imamovic A."/>
            <person name="Ireland A."/>
            <person name="Larimer J."/>
            <person name="McCowan C."/>
            <person name="Murphy C."/>
            <person name="Pearson M."/>
            <person name="Poon T.W."/>
            <person name="Priest M."/>
            <person name="Roberts A."/>
            <person name="Saif S."/>
            <person name="Shea T."/>
            <person name="Sykes S."/>
            <person name="Wortman J."/>
            <person name="Nusbaum C."/>
            <person name="Birren B."/>
        </authorList>
    </citation>
    <scope>NUCLEOTIDE SEQUENCE [LARGE SCALE GENOMIC DNA]</scope>
    <source>
        <strain evidence="2 3">P1569</strain>
    </source>
</reference>
<keyword evidence="3" id="KW-1185">Reference proteome</keyword>
<sequence length="321" mass="35368">MASVPLKCELVTGKHCLAWKWTKVTNWMLEDGVEIAEMASGRDFVVYLTSSGQLLYCGMMPRPISYEKFRLHQDRRRGRAHAVGTELKRLTKRERAVYKGHSCDSRCCPVELPLSTKTRVLQVACGVTHCHALGEVNTADGLIRKLFSWGLGEYGQLGLGECRVSSLMTPISVSTEFDELVQATDAGHPIVLRCGAFSTYLLSKGSSILWHWGLLPSSNDSSYVRQGVPVRFPLLDENTRLVDVAAGVDHVVFLSEDGCVFSWGYGSSGQLGLGPSITSNVDSQPTPVYTLKEPRLKLKNGSMQNGTDYSPNVFECTQTIL</sequence>
<dbReference type="PANTHER" id="PTHR45982:SF1">
    <property type="entry name" value="REGULATOR OF CHROMOSOME CONDENSATION"/>
    <property type="match status" value="1"/>
</dbReference>
<gene>
    <name evidence="2" type="ORF">F443_14703</name>
</gene>
<feature type="repeat" description="RCC1" evidence="1">
    <location>
        <begin position="144"/>
        <end position="205"/>
    </location>
</feature>
<dbReference type="Pfam" id="PF13540">
    <property type="entry name" value="RCC1_2"/>
    <property type="match status" value="1"/>
</dbReference>
<dbReference type="EMBL" id="ANIZ01002526">
    <property type="protein sequence ID" value="ETI39724.1"/>
    <property type="molecule type" value="Genomic_DNA"/>
</dbReference>
<protein>
    <submittedName>
        <fullName evidence="2">Uncharacterized protein</fullName>
    </submittedName>
</protein>
<dbReference type="SUPFAM" id="SSF50985">
    <property type="entry name" value="RCC1/BLIP-II"/>
    <property type="match status" value="1"/>
</dbReference>
<proteinExistence type="predicted"/>
<dbReference type="Proteomes" id="UP000018721">
    <property type="component" value="Unassembled WGS sequence"/>
</dbReference>
<evidence type="ECO:0000313" key="3">
    <source>
        <dbReference type="Proteomes" id="UP000018721"/>
    </source>
</evidence>
<comment type="caution">
    <text evidence="2">The sequence shown here is derived from an EMBL/GenBank/DDBJ whole genome shotgun (WGS) entry which is preliminary data.</text>
</comment>
<dbReference type="Pfam" id="PF00415">
    <property type="entry name" value="RCC1"/>
    <property type="match status" value="1"/>
</dbReference>
<dbReference type="PROSITE" id="PS50012">
    <property type="entry name" value="RCC1_3"/>
    <property type="match status" value="3"/>
</dbReference>
<accession>V9EKH6</accession>
<dbReference type="InterPro" id="IPR000408">
    <property type="entry name" value="Reg_chr_condens"/>
</dbReference>
<name>V9EKH6_PHYNI</name>
<dbReference type="InterPro" id="IPR009091">
    <property type="entry name" value="RCC1/BLIP-II"/>
</dbReference>
<dbReference type="PRINTS" id="PR00633">
    <property type="entry name" value="RCCNDNSATION"/>
</dbReference>
<evidence type="ECO:0000256" key="1">
    <source>
        <dbReference type="PROSITE-ProRule" id="PRU00235"/>
    </source>
</evidence>